<organism evidence="1 2">
    <name type="scientific">Racocetra persica</name>
    <dbReference type="NCBI Taxonomy" id="160502"/>
    <lineage>
        <taxon>Eukaryota</taxon>
        <taxon>Fungi</taxon>
        <taxon>Fungi incertae sedis</taxon>
        <taxon>Mucoromycota</taxon>
        <taxon>Glomeromycotina</taxon>
        <taxon>Glomeromycetes</taxon>
        <taxon>Diversisporales</taxon>
        <taxon>Gigasporaceae</taxon>
        <taxon>Racocetra</taxon>
    </lineage>
</organism>
<feature type="non-terminal residue" evidence="1">
    <location>
        <position position="1"/>
    </location>
</feature>
<evidence type="ECO:0000313" key="2">
    <source>
        <dbReference type="Proteomes" id="UP000789920"/>
    </source>
</evidence>
<reference evidence="1" key="1">
    <citation type="submission" date="2021-06" db="EMBL/GenBank/DDBJ databases">
        <authorList>
            <person name="Kallberg Y."/>
            <person name="Tangrot J."/>
            <person name="Rosling A."/>
        </authorList>
    </citation>
    <scope>NUCLEOTIDE SEQUENCE</scope>
    <source>
        <strain evidence="1">MA461A</strain>
    </source>
</reference>
<accession>A0ACA9SKL0</accession>
<sequence>MNLLVLSFVGVVVRWCFDFACPWSFTFRLSSAFLHRSLVILR</sequence>
<gene>
    <name evidence="1" type="ORF">RPERSI_LOCUS31158</name>
</gene>
<proteinExistence type="predicted"/>
<comment type="caution">
    <text evidence="1">The sequence shown here is derived from an EMBL/GenBank/DDBJ whole genome shotgun (WGS) entry which is preliminary data.</text>
</comment>
<name>A0ACA9SKL0_9GLOM</name>
<dbReference type="Proteomes" id="UP000789920">
    <property type="component" value="Unassembled WGS sequence"/>
</dbReference>
<protein>
    <submittedName>
        <fullName evidence="1">8954_t:CDS:1</fullName>
    </submittedName>
</protein>
<feature type="non-terminal residue" evidence="1">
    <location>
        <position position="42"/>
    </location>
</feature>
<keyword evidence="2" id="KW-1185">Reference proteome</keyword>
<evidence type="ECO:0000313" key="1">
    <source>
        <dbReference type="EMBL" id="CAG8839707.1"/>
    </source>
</evidence>
<dbReference type="EMBL" id="CAJVQC010124500">
    <property type="protein sequence ID" value="CAG8839707.1"/>
    <property type="molecule type" value="Genomic_DNA"/>
</dbReference>